<evidence type="ECO:0000313" key="4">
    <source>
        <dbReference type="EMBL" id="BAS01909.1"/>
    </source>
</evidence>
<evidence type="ECO:0000256" key="1">
    <source>
        <dbReference type="ARBA" id="ARBA00010444"/>
    </source>
</evidence>
<dbReference type="SUPFAM" id="SSF116820">
    <property type="entry name" value="Rps17e-like"/>
    <property type="match status" value="1"/>
</dbReference>
<keyword evidence="4" id="KW-0542">Nucleomorph</keyword>
<accession>A0A0H5BR15</accession>
<gene>
    <name evidence="4" type="primary">rps17E</name>
    <name evidence="5" type="ORF">LAMO00422_LOCUS3398</name>
</gene>
<proteinExistence type="inferred from homology"/>
<organism evidence="4">
    <name type="scientific">Amorphochlora amoebiformis</name>
    <dbReference type="NCBI Taxonomy" id="1561963"/>
    <lineage>
        <taxon>Eukaryota</taxon>
        <taxon>Sar</taxon>
        <taxon>Rhizaria</taxon>
        <taxon>Cercozoa</taxon>
        <taxon>Chlorarachniophyceae</taxon>
        <taxon>Amorphochlora</taxon>
    </lineage>
</organism>
<dbReference type="Gene3D" id="1.10.60.20">
    <property type="entry name" value="Ribosomal protein S17e-like"/>
    <property type="match status" value="1"/>
</dbReference>
<reference evidence="5" key="2">
    <citation type="submission" date="2021-01" db="EMBL/GenBank/DDBJ databases">
        <authorList>
            <person name="Corre E."/>
            <person name="Pelletier E."/>
            <person name="Niang G."/>
            <person name="Scheremetjew M."/>
            <person name="Finn R."/>
            <person name="Kale V."/>
            <person name="Holt S."/>
            <person name="Cochrane G."/>
            <person name="Meng A."/>
            <person name="Brown T."/>
            <person name="Cohen L."/>
        </authorList>
    </citation>
    <scope>NUCLEOTIDE SEQUENCE</scope>
    <source>
        <strain evidence="5">CCMP2058</strain>
    </source>
</reference>
<dbReference type="GO" id="GO:0005840">
    <property type="term" value="C:ribosome"/>
    <property type="evidence" value="ECO:0007669"/>
    <property type="project" value="UniProtKB-KW"/>
</dbReference>
<name>A0A0H5BR15_9EUKA</name>
<evidence type="ECO:0000256" key="3">
    <source>
        <dbReference type="ARBA" id="ARBA00023274"/>
    </source>
</evidence>
<sequence length="106" mass="12869">MGHIKPKNVKINAKYLFKKQYTNIELNFKLNKYIVEYFLKIQSKKQRNKMAGYLTKYKTQKIYKKSQIIESPKNNLHESIKVVFNSLKYEKEACYFHRSFYDCINI</sequence>
<dbReference type="EMBL" id="HBEM01004831">
    <property type="protein sequence ID" value="CAD8435116.1"/>
    <property type="molecule type" value="Transcribed_RNA"/>
</dbReference>
<protein>
    <submittedName>
        <fullName evidence="4">Ribosomal protein S17e</fullName>
    </submittedName>
</protein>
<reference evidence="4" key="1">
    <citation type="journal article" date="2015" name="Genome Biol. Evol.">
        <title>Nucleomorph Genome Sequences of Two Chlorarachniophytes, Amorphochlora amoebiformis and Lotharella vacuolata.</title>
        <authorList>
            <person name="Suzuki S."/>
            <person name="Shirato S."/>
            <person name="Hirakawa Y."/>
            <person name="Ishida K."/>
        </authorList>
    </citation>
    <scope>NUCLEOTIDE SEQUENCE</scope>
    <source>
        <strain evidence="4">CCMP2058</strain>
    </source>
</reference>
<dbReference type="AlphaFoldDB" id="A0A0H5BR15"/>
<dbReference type="GO" id="GO:0006412">
    <property type="term" value="P:translation"/>
    <property type="evidence" value="ECO:0007669"/>
    <property type="project" value="InterPro"/>
</dbReference>
<dbReference type="GO" id="GO:1990904">
    <property type="term" value="C:ribonucleoprotein complex"/>
    <property type="evidence" value="ECO:0007669"/>
    <property type="project" value="UniProtKB-KW"/>
</dbReference>
<dbReference type="InterPro" id="IPR001210">
    <property type="entry name" value="Ribosomal_eS17"/>
</dbReference>
<geneLocation type="nucleomorph" evidence="4"/>
<evidence type="ECO:0000256" key="2">
    <source>
        <dbReference type="ARBA" id="ARBA00022980"/>
    </source>
</evidence>
<dbReference type="EMBL" id="AB996603">
    <property type="protein sequence ID" value="BAS01909.1"/>
    <property type="molecule type" value="Genomic_DNA"/>
</dbReference>
<evidence type="ECO:0000313" key="5">
    <source>
        <dbReference type="EMBL" id="CAD8435116.1"/>
    </source>
</evidence>
<keyword evidence="3" id="KW-0687">Ribonucleoprotein</keyword>
<dbReference type="GO" id="GO:0003735">
    <property type="term" value="F:structural constituent of ribosome"/>
    <property type="evidence" value="ECO:0007669"/>
    <property type="project" value="InterPro"/>
</dbReference>
<dbReference type="Pfam" id="PF00833">
    <property type="entry name" value="Ribosomal_S17e"/>
    <property type="match status" value="1"/>
</dbReference>
<keyword evidence="2 4" id="KW-0689">Ribosomal protein</keyword>
<comment type="similarity">
    <text evidence="1">Belongs to the eukaryotic ribosomal protein eS17 family.</text>
</comment>
<dbReference type="InterPro" id="IPR036401">
    <property type="entry name" value="Ribosomal_eS17_sf"/>
</dbReference>